<sequence length="1252" mass="137263">MISVKRVYAGDGYRYLLRGIADQEDLPGASAVTSYYTQPGNPHGRWIGAGLDGIGDGAGLAVGSRVSEQQLERMFRDGADPLTGRPLGRRFHQVVGWRERADMRIAGLSAQLGDADRTDSVEQIEAEEKARPTIRPVAGFDVTFSPPKSVSVLWGLGDQGVREQVYEAHRAAIRDVLAVLERDVARTRIGSNGVARVETKGVVGATFDHWDSRSGDPQLHTHLLMLNRVQAADDDRWRTLDSRDALYPAVVALSELYDNVLADHITARLGVGWENRGTRHKAKNAVWEIETVPHELIAAFSSRSADIEAEKDRLVDAYRRQHGRSPNDRTIIRLRQIATLATRPAKEVRSLAELTTDWAERAHVVLREDPVAWVGRRTRFARSGRERPPLWRVDDLAAGGALDQLVREAFDELSTERSTWTVWNARAAVARAAMPYRMSDADERDRLVADATARVLAMSVDLTPHERAFTPARLRQRDGRSVFASGQVFTSAEVLAAERRLLDGLHASDAAALSLVAIGNATRSPTRGGHRLTADQADAITRIALSGRRIDVLLGPAGSGKTTALDVLRHAWEREHGTGSVIGFAPSAAAAGVLAESLGIPTDNTAKLLHEARRNTDRQRELDHLLLALPGIGRDDPHWRHHLQRAERTWPYARPWHLRRPGAMSNTGRARLTSAVGSRITELTTEIGNWRFAEGQLVIVDEAAMAGTLALDAIAGAAAGAGAKLLLVGDHAQLGAIDAGGAFGMLARDYGDDLVPELVALHRFQAPWEAAATRSLRRGDASVLNTYQRHGRLHPGETDEVTDAAYRAWLADEAAGHTSLLIAASADAVRELAMRARADRVAAGQVESGGVVLHDGSLAGRGDRVVTRHNDRRLITGRHSWVRNRDTWTVRRRHRDGSLTVTRHHGVGTITLPADYVRQHVELAYATTTHRAQGASVDTTHVLVTGTSTARELFYVAMTRGRLANHAYVATDLEPDDQHLGDDIEPIAITALTAVLQRSAAPRSAHETARDLHERAESFGQLADEYTTLAAQAFANHVARIIDATPLPHIADPTTSPAYPALAATIRYAHDLGIDVLRTLPQLATHLEPRSDDPIAHLHQRLAALVEEARRTHRARPLHRIAGLIPAAVGTADPALRRALDERKRHLERRAETLARTALTKRPAWLDELGPPPSTPRDRSRWIRCVATIAAYRERHDITSTHPLGDNPQSEDRPDLRLAFSALRRAQQLSGLLKSGREHAQAARSRRSGVGR</sequence>
<feature type="domain" description="TrwC relaxase" evidence="4">
    <location>
        <begin position="9"/>
        <end position="363"/>
    </location>
</feature>
<name>A0A1H2GBS8_9ACTN</name>
<keyword evidence="6" id="KW-1185">Reference proteome</keyword>
<dbReference type="OrthoDB" id="4524286at2"/>
<keyword evidence="2" id="KW-0067">ATP-binding</keyword>
<feature type="region of interest" description="Disordered" evidence="3">
    <location>
        <begin position="1232"/>
        <end position="1252"/>
    </location>
</feature>
<dbReference type="CDD" id="cd18809">
    <property type="entry name" value="SF1_C_RecD"/>
    <property type="match status" value="1"/>
</dbReference>
<keyword evidence="1" id="KW-0547">Nucleotide-binding</keyword>
<protein>
    <submittedName>
        <fullName evidence="5">Conjugative relaxase domain-containing protein, TrwC/TraI family</fullName>
    </submittedName>
</protein>
<dbReference type="InterPro" id="IPR050534">
    <property type="entry name" value="Coronavir_polyprotein_1ab"/>
</dbReference>
<reference evidence="6" key="1">
    <citation type="submission" date="2016-10" db="EMBL/GenBank/DDBJ databases">
        <authorList>
            <person name="Varghese N."/>
            <person name="Submissions S."/>
        </authorList>
    </citation>
    <scope>NUCLEOTIDE SEQUENCE [LARGE SCALE GENOMIC DNA]</scope>
    <source>
        <strain evidence="6">DSM 45079</strain>
    </source>
</reference>
<dbReference type="Pfam" id="PF13604">
    <property type="entry name" value="AAA_30"/>
    <property type="match status" value="1"/>
</dbReference>
<dbReference type="STRING" id="419479.SAMN04488563_0401"/>
<dbReference type="NCBIfam" id="NF041492">
    <property type="entry name" value="MobF"/>
    <property type="match status" value="1"/>
</dbReference>
<evidence type="ECO:0000313" key="6">
    <source>
        <dbReference type="Proteomes" id="UP000182977"/>
    </source>
</evidence>
<dbReference type="RefSeq" id="WP_052762077.1">
    <property type="nucleotide sequence ID" value="NZ_KQ061219.1"/>
</dbReference>
<dbReference type="InterPro" id="IPR014862">
    <property type="entry name" value="TrwC"/>
</dbReference>
<proteinExistence type="predicted"/>
<evidence type="ECO:0000259" key="4">
    <source>
        <dbReference type="Pfam" id="PF08751"/>
    </source>
</evidence>
<accession>A0A1H2GBS8</accession>
<gene>
    <name evidence="5" type="ORF">SAMN04488563_0401</name>
</gene>
<dbReference type="EMBL" id="LT629791">
    <property type="protein sequence ID" value="SDU16848.1"/>
    <property type="molecule type" value="Genomic_DNA"/>
</dbReference>
<dbReference type="Gene3D" id="3.40.50.300">
    <property type="entry name" value="P-loop containing nucleotide triphosphate hydrolases"/>
    <property type="match status" value="2"/>
</dbReference>
<evidence type="ECO:0000313" key="5">
    <source>
        <dbReference type="EMBL" id="SDU16848.1"/>
    </source>
</evidence>
<dbReference type="GO" id="GO:0005524">
    <property type="term" value="F:ATP binding"/>
    <property type="evidence" value="ECO:0007669"/>
    <property type="project" value="UniProtKB-KW"/>
</dbReference>
<dbReference type="AlphaFoldDB" id="A0A1H2GBS8"/>
<dbReference type="InterPro" id="IPR027417">
    <property type="entry name" value="P-loop_NTPase"/>
</dbReference>
<dbReference type="Pfam" id="PF08751">
    <property type="entry name" value="TrwC"/>
    <property type="match status" value="1"/>
</dbReference>
<evidence type="ECO:0000256" key="2">
    <source>
        <dbReference type="ARBA" id="ARBA00022840"/>
    </source>
</evidence>
<dbReference type="Proteomes" id="UP000182977">
    <property type="component" value="Chromosome I"/>
</dbReference>
<organism evidence="5 6">
    <name type="scientific">Jiangella alkaliphila</name>
    <dbReference type="NCBI Taxonomy" id="419479"/>
    <lineage>
        <taxon>Bacteria</taxon>
        <taxon>Bacillati</taxon>
        <taxon>Actinomycetota</taxon>
        <taxon>Actinomycetes</taxon>
        <taxon>Jiangellales</taxon>
        <taxon>Jiangellaceae</taxon>
        <taxon>Jiangella</taxon>
    </lineage>
</organism>
<dbReference type="GO" id="GO:0003678">
    <property type="term" value="F:DNA helicase activity"/>
    <property type="evidence" value="ECO:0007669"/>
    <property type="project" value="UniProtKB-ARBA"/>
</dbReference>
<dbReference type="PANTHER" id="PTHR43788:SF6">
    <property type="entry name" value="DNA HELICASE B"/>
    <property type="match status" value="1"/>
</dbReference>
<dbReference type="PANTHER" id="PTHR43788">
    <property type="entry name" value="DNA2/NAM7 HELICASE FAMILY MEMBER"/>
    <property type="match status" value="1"/>
</dbReference>
<evidence type="ECO:0000256" key="1">
    <source>
        <dbReference type="ARBA" id="ARBA00022741"/>
    </source>
</evidence>
<dbReference type="SUPFAM" id="SSF52540">
    <property type="entry name" value="P-loop containing nucleoside triphosphate hydrolases"/>
    <property type="match status" value="2"/>
</dbReference>
<evidence type="ECO:0000256" key="3">
    <source>
        <dbReference type="SAM" id="MobiDB-lite"/>
    </source>
</evidence>
<dbReference type="SUPFAM" id="SSF55464">
    <property type="entry name" value="Origin of replication-binding domain, RBD-like"/>
    <property type="match status" value="1"/>
</dbReference>